<evidence type="ECO:0000256" key="5">
    <source>
        <dbReference type="ARBA" id="ARBA00004240"/>
    </source>
</evidence>
<dbReference type="Gene3D" id="1.10.560.10">
    <property type="entry name" value="GroEL-like equatorial domain"/>
    <property type="match status" value="1"/>
</dbReference>
<dbReference type="InterPro" id="IPR002475">
    <property type="entry name" value="Bcl2-like"/>
</dbReference>
<dbReference type="GO" id="GO:0005739">
    <property type="term" value="C:mitochondrion"/>
    <property type="evidence" value="ECO:0007669"/>
    <property type="project" value="UniProtKB-SubCell"/>
</dbReference>
<evidence type="ECO:0000256" key="7">
    <source>
        <dbReference type="ARBA" id="ARBA00022490"/>
    </source>
</evidence>
<evidence type="ECO:0000256" key="12">
    <source>
        <dbReference type="ARBA" id="ARBA00022840"/>
    </source>
</evidence>
<feature type="region of interest" description="Disordered" evidence="24">
    <location>
        <begin position="1"/>
        <end position="59"/>
    </location>
</feature>
<dbReference type="Gene3D" id="3.30.260.10">
    <property type="entry name" value="TCP-1-like chaperonin intermediate domain"/>
    <property type="match status" value="1"/>
</dbReference>
<reference evidence="27" key="1">
    <citation type="journal article" date="2019" name="IScience">
        <title>Narwhal Genome Reveals Long-Term Low Genetic Diversity despite Current Large Abundance Size.</title>
        <authorList>
            <person name="Westbury M.V."/>
            <person name="Petersen B."/>
            <person name="Garde E."/>
            <person name="Heide-Jorgensen M.P."/>
            <person name="Lorenzen E.D."/>
        </authorList>
    </citation>
    <scope>NUCLEOTIDE SEQUENCE [LARGE SCALE GENOMIC DNA]</scope>
</reference>
<keyword evidence="19" id="KW-0539">Nucleus</keyword>
<evidence type="ECO:0000256" key="2">
    <source>
        <dbReference type="ARBA" id="ARBA00004126"/>
    </source>
</evidence>
<keyword evidence="14" id="KW-1133">Transmembrane helix</keyword>
<dbReference type="SUPFAM" id="SSF56854">
    <property type="entry name" value="Bcl-2 inhibitors of programmed cell death"/>
    <property type="match status" value="1"/>
</dbReference>
<dbReference type="InterPro" id="IPR036834">
    <property type="entry name" value="Bcl-2-like_sf"/>
</dbReference>
<feature type="non-terminal residue" evidence="26">
    <location>
        <position position="1"/>
    </location>
</feature>
<keyword evidence="15" id="KW-0496">Mitochondrion</keyword>
<keyword evidence="10" id="KW-0547">Nucleotide-binding</keyword>
<dbReference type="AlphaFoldDB" id="A0A4U1EES4"/>
<dbReference type="GO" id="GO:0042981">
    <property type="term" value="P:regulation of apoptotic process"/>
    <property type="evidence" value="ECO:0007669"/>
    <property type="project" value="InterPro"/>
</dbReference>
<accession>A0A4U1EES4</accession>
<evidence type="ECO:0000256" key="10">
    <source>
        <dbReference type="ARBA" id="ARBA00022741"/>
    </source>
</evidence>
<evidence type="ECO:0000256" key="22">
    <source>
        <dbReference type="ARBA" id="ARBA00077411"/>
    </source>
</evidence>
<dbReference type="InterPro" id="IPR027413">
    <property type="entry name" value="GROEL-like_equatorial_sf"/>
</dbReference>
<comment type="caution">
    <text evidence="26">The sequence shown here is derived from an EMBL/GenBank/DDBJ whole genome shotgun (WGS) entry which is preliminary data.</text>
</comment>
<name>A0A4U1EES4_MONMO</name>
<dbReference type="InterPro" id="IPR027410">
    <property type="entry name" value="TCP-1-like_intermed_sf"/>
</dbReference>
<evidence type="ECO:0000256" key="23">
    <source>
        <dbReference type="ARBA" id="ARBA00078307"/>
    </source>
</evidence>
<evidence type="ECO:0000256" key="3">
    <source>
        <dbReference type="ARBA" id="ARBA00004173"/>
    </source>
</evidence>
<dbReference type="GO" id="GO:0140662">
    <property type="term" value="F:ATP-dependent protein folding chaperone"/>
    <property type="evidence" value="ECO:0007669"/>
    <property type="project" value="InterPro"/>
</dbReference>
<comment type="subcellular location">
    <subcellularLocation>
        <location evidence="4">Cytoplasm</location>
        <location evidence="4">Cytoskeleton</location>
        <location evidence="4">Spindle</location>
    </subcellularLocation>
    <subcellularLocation>
        <location evidence="5">Endoplasmic reticulum</location>
    </subcellularLocation>
    <subcellularLocation>
        <location evidence="3">Mitochondrion</location>
    </subcellularLocation>
    <subcellularLocation>
        <location evidence="2">Nucleus membrane</location>
    </subcellularLocation>
</comment>
<dbReference type="GO" id="GO:0005524">
    <property type="term" value="F:ATP binding"/>
    <property type="evidence" value="ECO:0007669"/>
    <property type="project" value="UniProtKB-KW"/>
</dbReference>
<dbReference type="GO" id="GO:0005819">
    <property type="term" value="C:spindle"/>
    <property type="evidence" value="ECO:0007669"/>
    <property type="project" value="UniProtKB-SubCell"/>
</dbReference>
<dbReference type="Gene3D" id="1.10.437.10">
    <property type="entry name" value="Blc2-like"/>
    <property type="match status" value="1"/>
</dbReference>
<protein>
    <recommendedName>
        <fullName evidence="21">Bcl-2-like protein 10</fullName>
    </recommendedName>
    <alternativeName>
        <fullName evidence="22">Anti-apoptotic protein Boo</fullName>
    </alternativeName>
    <alternativeName>
        <fullName evidence="23">Apoptosis regulator Bcl-B</fullName>
    </alternativeName>
</protein>
<evidence type="ECO:0000256" key="1">
    <source>
        <dbReference type="ARBA" id="ARBA00001913"/>
    </source>
</evidence>
<evidence type="ECO:0000256" key="19">
    <source>
        <dbReference type="ARBA" id="ARBA00023242"/>
    </source>
</evidence>
<keyword evidence="7" id="KW-0963">Cytoplasm</keyword>
<evidence type="ECO:0000313" key="26">
    <source>
        <dbReference type="EMBL" id="TKC34538.1"/>
    </source>
</evidence>
<dbReference type="InterPro" id="IPR046371">
    <property type="entry name" value="Bcl-2_BH1-3"/>
</dbReference>
<dbReference type="Pfam" id="PF00452">
    <property type="entry name" value="Bcl-2"/>
    <property type="match status" value="1"/>
</dbReference>
<evidence type="ECO:0000259" key="25">
    <source>
        <dbReference type="Pfam" id="PF00452"/>
    </source>
</evidence>
<dbReference type="FunFam" id="1.10.437.10:FF:000014">
    <property type="entry name" value="Bcl-2-like protein 10"/>
    <property type="match status" value="1"/>
</dbReference>
<feature type="domain" description="Bcl-2 Bcl-2 homology region 1-3" evidence="25">
    <location>
        <begin position="109"/>
        <end position="191"/>
    </location>
</feature>
<evidence type="ECO:0000256" key="11">
    <source>
        <dbReference type="ARBA" id="ARBA00022824"/>
    </source>
</evidence>
<dbReference type="SUPFAM" id="SSF48592">
    <property type="entry name" value="GroEL equatorial domain-like"/>
    <property type="match status" value="1"/>
</dbReference>
<keyword evidence="8" id="KW-0812">Transmembrane</keyword>
<evidence type="ECO:0000256" key="13">
    <source>
        <dbReference type="ARBA" id="ARBA00022843"/>
    </source>
</evidence>
<evidence type="ECO:0000256" key="18">
    <source>
        <dbReference type="ARBA" id="ARBA00023212"/>
    </source>
</evidence>
<comment type="function">
    <text evidence="20">Promotes cell survival by suppressing apoptosis induced by BAX but not BAK. Increases binding of AHCYL1/IRBIT to ITPR1. Reduces ITPR1-mediated calcium release from the endoplasmic reticulum cooperatively with AHCYL1/IRBIT under normal cellular conditions. Under apoptotic stress conditions, dissociates from ITPR1 and is displaced from mitochondria-associated endoplasmic reticulum membranes, leading to increased Ca(2+) transfer to mitochondria which promotes apoptosis. Required for the correct formation of the microtubule organizing center during oocyte cell division, potentially via regulation of protein abundance and localization of other microtubule organizing center components such as AURKA and TPX2.</text>
</comment>
<organism evidence="26 27">
    <name type="scientific">Monodon monoceros</name>
    <name type="common">Narwhal</name>
    <name type="synonym">Ceratodon monodon</name>
    <dbReference type="NCBI Taxonomy" id="40151"/>
    <lineage>
        <taxon>Eukaryota</taxon>
        <taxon>Metazoa</taxon>
        <taxon>Chordata</taxon>
        <taxon>Craniata</taxon>
        <taxon>Vertebrata</taxon>
        <taxon>Euteleostomi</taxon>
        <taxon>Mammalia</taxon>
        <taxon>Eutheria</taxon>
        <taxon>Laurasiatheria</taxon>
        <taxon>Artiodactyla</taxon>
        <taxon>Whippomorpha</taxon>
        <taxon>Cetacea</taxon>
        <taxon>Odontoceti</taxon>
        <taxon>Monodontidae</taxon>
        <taxon>Monodon</taxon>
    </lineage>
</organism>
<dbReference type="GO" id="GO:0006915">
    <property type="term" value="P:apoptotic process"/>
    <property type="evidence" value="ECO:0007669"/>
    <property type="project" value="UniProtKB-KW"/>
</dbReference>
<evidence type="ECO:0000256" key="15">
    <source>
        <dbReference type="ARBA" id="ARBA00023128"/>
    </source>
</evidence>
<evidence type="ECO:0000256" key="4">
    <source>
        <dbReference type="ARBA" id="ARBA00004186"/>
    </source>
</evidence>
<sequence length="529" mass="57675">VDGIPIKGSSRDLGKQLPGADRAEPRQSGAGRGGAGRGAGEPRKQARSGPGRGGVTGDAFRERTARLLMDYLEYCSREPGTPVRAPSTPEAAKTNLYFLPQYRGFRGNRVELVAWTAQELLANNRGDPSWGRVAALVTFAGTLLERPPREVRRRKKTENEDVSRDCRFLVALLCAQLSGRHRAWLMANGGWVSAAGAGTRGGWAARDAPTRPAPGGTLRRQPRWILSLLPTLIAAILGKTAGLGFSLILYSNDLNLLLVKIIGQSTHEDKKPAQICFSSIFMAKATNTSVTSNSQNAGRAKAQEKEGNGTTAVVIVAGSLFDSCTRFFQKWIHHFQTTLEGFGKGIEILTCRDLWKRCSHFTELSSCLSVFKSFSYVSVNAGRKVIDPATATVVDLRDAILSQEKVIAVVPGSNTLVIEEAGPSVHDALCVIHCLVKQRALIAGGSAPEIDHRTKKTGMPRRKTIGINVQKDGISNVLEELVIQPLLVSVSVLTLATEIREPALKRRAHRTEVRDWRWDGAWRKSFDDD</sequence>
<dbReference type="PROSITE" id="PS50062">
    <property type="entry name" value="BCL2_FAMILY"/>
    <property type="match status" value="1"/>
</dbReference>
<evidence type="ECO:0000256" key="16">
    <source>
        <dbReference type="ARBA" id="ARBA00023136"/>
    </source>
</evidence>
<dbReference type="Proteomes" id="UP000308365">
    <property type="component" value="Unassembled WGS sequence"/>
</dbReference>
<feature type="compositionally biased region" description="Gly residues" evidence="24">
    <location>
        <begin position="30"/>
        <end position="39"/>
    </location>
</feature>
<dbReference type="GO" id="GO:0031965">
    <property type="term" value="C:nuclear membrane"/>
    <property type="evidence" value="ECO:0007669"/>
    <property type="project" value="UniProtKB-SubCell"/>
</dbReference>
<evidence type="ECO:0000256" key="9">
    <source>
        <dbReference type="ARBA" id="ARBA00022703"/>
    </source>
</evidence>
<dbReference type="EMBL" id="RWIC01001831">
    <property type="protein sequence ID" value="TKC34538.1"/>
    <property type="molecule type" value="Genomic_DNA"/>
</dbReference>
<comment type="cofactor">
    <cofactor evidence="1">
        <name>Ca(2+)</name>
        <dbReference type="ChEBI" id="CHEBI:29108"/>
    </cofactor>
</comment>
<keyword evidence="16" id="KW-0472">Membrane</keyword>
<evidence type="ECO:0000313" key="27">
    <source>
        <dbReference type="Proteomes" id="UP000308365"/>
    </source>
</evidence>
<gene>
    <name evidence="26" type="ORF">EI555_008187</name>
</gene>
<dbReference type="InterPro" id="IPR017998">
    <property type="entry name" value="Chaperone_TCP-1"/>
</dbReference>
<evidence type="ECO:0000256" key="8">
    <source>
        <dbReference type="ARBA" id="ARBA00022692"/>
    </source>
</evidence>
<keyword evidence="13" id="KW-0832">Ubl conjugation</keyword>
<evidence type="ECO:0000256" key="14">
    <source>
        <dbReference type="ARBA" id="ARBA00022989"/>
    </source>
</evidence>
<evidence type="ECO:0000256" key="17">
    <source>
        <dbReference type="ARBA" id="ARBA00023186"/>
    </source>
</evidence>
<keyword evidence="12" id="KW-0067">ATP-binding</keyword>
<keyword evidence="17" id="KW-0143">Chaperone</keyword>
<evidence type="ECO:0000256" key="6">
    <source>
        <dbReference type="ARBA" id="ARBA00009458"/>
    </source>
</evidence>
<dbReference type="GO" id="GO:0005783">
    <property type="term" value="C:endoplasmic reticulum"/>
    <property type="evidence" value="ECO:0007669"/>
    <property type="project" value="UniProtKB-SubCell"/>
</dbReference>
<keyword evidence="18" id="KW-0206">Cytoskeleton</keyword>
<keyword evidence="11" id="KW-0256">Endoplasmic reticulum</keyword>
<keyword evidence="9" id="KW-0053">Apoptosis</keyword>
<dbReference type="GO" id="GO:0005832">
    <property type="term" value="C:chaperonin-containing T-complex"/>
    <property type="evidence" value="ECO:0007669"/>
    <property type="project" value="UniProtKB-ARBA"/>
</dbReference>
<proteinExistence type="inferred from homology"/>
<evidence type="ECO:0000256" key="21">
    <source>
        <dbReference type="ARBA" id="ARBA00067191"/>
    </source>
</evidence>
<comment type="similarity">
    <text evidence="6">Belongs to the Bcl-2 family.</text>
</comment>
<dbReference type="PANTHER" id="PTHR11353">
    <property type="entry name" value="CHAPERONIN"/>
    <property type="match status" value="1"/>
</dbReference>
<evidence type="ECO:0000256" key="20">
    <source>
        <dbReference type="ARBA" id="ARBA00053352"/>
    </source>
</evidence>
<evidence type="ECO:0000256" key="24">
    <source>
        <dbReference type="SAM" id="MobiDB-lite"/>
    </source>
</evidence>